<dbReference type="InterPro" id="IPR011932">
    <property type="entry name" value="Recomb_XerD"/>
</dbReference>
<comment type="subcellular location">
    <subcellularLocation>
        <location evidence="1 11">Cytoplasm</location>
    </subcellularLocation>
</comment>
<evidence type="ECO:0000256" key="2">
    <source>
        <dbReference type="ARBA" id="ARBA00010450"/>
    </source>
</evidence>
<dbReference type="Proteomes" id="UP000256329">
    <property type="component" value="Unassembled WGS sequence"/>
</dbReference>
<keyword evidence="8 11" id="KW-0238">DNA-binding</keyword>
<feature type="active site" evidence="11">
    <location>
        <position position="242"/>
    </location>
</feature>
<keyword evidence="15" id="KW-1185">Reference proteome</keyword>
<dbReference type="GO" id="GO:0003677">
    <property type="term" value="F:DNA binding"/>
    <property type="evidence" value="ECO:0007669"/>
    <property type="project" value="UniProtKB-UniRule"/>
</dbReference>
<dbReference type="HAMAP" id="MF_01807">
    <property type="entry name" value="Recomb_XerD"/>
    <property type="match status" value="1"/>
</dbReference>
<feature type="active site" evidence="11">
    <location>
        <position position="147"/>
    </location>
</feature>
<keyword evidence="5 11" id="KW-0132">Cell division</keyword>
<evidence type="ECO:0000256" key="6">
    <source>
        <dbReference type="ARBA" id="ARBA00022829"/>
    </source>
</evidence>
<dbReference type="AlphaFoldDB" id="A0A3D8P6Y0"/>
<dbReference type="GO" id="GO:0006313">
    <property type="term" value="P:DNA transposition"/>
    <property type="evidence" value="ECO:0007669"/>
    <property type="project" value="UniProtKB-UniRule"/>
</dbReference>
<dbReference type="PANTHER" id="PTHR30349:SF81">
    <property type="entry name" value="TYROSINE RECOMBINASE XERC"/>
    <property type="match status" value="1"/>
</dbReference>
<keyword evidence="7 11" id="KW-0229">DNA integration</keyword>
<feature type="active site" evidence="11">
    <location>
        <position position="171"/>
    </location>
</feature>
<reference evidence="14 15" key="1">
    <citation type="submission" date="2018-08" db="EMBL/GenBank/DDBJ databases">
        <title>Form III RuBisCO-mediated autotrophy in Thermodesulfobium bacteria.</title>
        <authorList>
            <person name="Toshchakov S.V."/>
            <person name="Kublanov I.V."/>
            <person name="Frolov E."/>
            <person name="Bonch-Osmolovskaya E.A."/>
            <person name="Tourova T.P."/>
            <person name="Chernych N.A."/>
            <person name="Lebedinsky A.V."/>
        </authorList>
    </citation>
    <scope>NUCLEOTIDE SEQUENCE [LARGE SCALE GENOMIC DNA]</scope>
    <source>
        <strain evidence="14 15">SR</strain>
    </source>
</reference>
<sequence length="301" mass="34238">MEKWLEEFLEFLRVERGLADNTIAAYRTDLKHFCAFVARRQFPLDPSSLRDACLCYLYELKAAGYLASTVARRLAALKSFCAYLATQAGYLPWDPAEELSSPKIPERLPKVLRPEEVERLLTAPRTNTPQGLRDRALLELAYATGMRVSELVGLDVDHLNLEAGYVRVLGKGGKERVVPVGRTAQHYLKEYLEKAWPRLVKDRRTSALFVNRRGGRLTRQAVFKLLKDYARQAGLSSAPSPHTLRHSFATHLLENGADLRVVQELLGHVSISTTQIYTHLTSTRVREVYRRAHPRSRKIKS</sequence>
<dbReference type="PANTHER" id="PTHR30349">
    <property type="entry name" value="PHAGE INTEGRASE-RELATED"/>
    <property type="match status" value="1"/>
</dbReference>
<comment type="caution">
    <text evidence="14">The sequence shown here is derived from an EMBL/GenBank/DDBJ whole genome shotgun (WGS) entry which is preliminary data.</text>
</comment>
<dbReference type="GO" id="GO:0005737">
    <property type="term" value="C:cytoplasm"/>
    <property type="evidence" value="ECO:0007669"/>
    <property type="project" value="UniProtKB-SubCell"/>
</dbReference>
<dbReference type="GO" id="GO:0007059">
    <property type="term" value="P:chromosome segregation"/>
    <property type="evidence" value="ECO:0007669"/>
    <property type="project" value="UniProtKB-UniRule"/>
</dbReference>
<dbReference type="InterPro" id="IPR050090">
    <property type="entry name" value="Tyrosine_recombinase_XerCD"/>
</dbReference>
<dbReference type="SUPFAM" id="SSF56349">
    <property type="entry name" value="DNA breaking-rejoining enzymes"/>
    <property type="match status" value="1"/>
</dbReference>
<dbReference type="SUPFAM" id="SSF47823">
    <property type="entry name" value="lambda integrase-like, N-terminal domain"/>
    <property type="match status" value="1"/>
</dbReference>
<accession>A0A3D8P6Y0</accession>
<feature type="active site" evidence="11">
    <location>
        <position position="268"/>
    </location>
</feature>
<feature type="active site" evidence="11">
    <location>
        <position position="245"/>
    </location>
</feature>
<dbReference type="InterPro" id="IPR044068">
    <property type="entry name" value="CB"/>
</dbReference>
<evidence type="ECO:0000313" key="14">
    <source>
        <dbReference type="EMBL" id="RDV84080.1"/>
    </source>
</evidence>
<gene>
    <name evidence="11 14" type="primary">xerD</name>
    <name evidence="14" type="ORF">DXX99_03780</name>
</gene>
<dbReference type="InterPro" id="IPR010998">
    <property type="entry name" value="Integrase_recombinase_N"/>
</dbReference>
<protein>
    <recommendedName>
        <fullName evidence="3 11">Tyrosine recombinase XerD</fullName>
    </recommendedName>
</protein>
<evidence type="ECO:0000313" key="15">
    <source>
        <dbReference type="Proteomes" id="UP000256329"/>
    </source>
</evidence>
<evidence type="ECO:0000256" key="1">
    <source>
        <dbReference type="ARBA" id="ARBA00004496"/>
    </source>
</evidence>
<feature type="domain" description="Tyr recombinase" evidence="12">
    <location>
        <begin position="107"/>
        <end position="290"/>
    </location>
</feature>
<evidence type="ECO:0000256" key="5">
    <source>
        <dbReference type="ARBA" id="ARBA00022618"/>
    </source>
</evidence>
<feature type="domain" description="Core-binding (CB)" evidence="13">
    <location>
        <begin position="1"/>
        <end position="85"/>
    </location>
</feature>
<name>A0A3D8P6Y0_9THEO</name>
<evidence type="ECO:0000256" key="11">
    <source>
        <dbReference type="HAMAP-Rule" id="MF_01807"/>
    </source>
</evidence>
<dbReference type="InterPro" id="IPR023009">
    <property type="entry name" value="Tyrosine_recombinase_XerC/XerD"/>
</dbReference>
<keyword evidence="4 11" id="KW-0963">Cytoplasm</keyword>
<dbReference type="OrthoDB" id="9785687at2"/>
<comment type="subunit">
    <text evidence="11">Forms a cyclic heterotetrameric complex composed of two molecules of XerC and two molecules of XerD.</text>
</comment>
<dbReference type="Gene3D" id="1.10.150.130">
    <property type="match status" value="1"/>
</dbReference>
<comment type="function">
    <text evidence="11">Site-specific tyrosine recombinase, which acts by catalyzing the cutting and rejoining of the recombining DNA molecules. The XerC-XerD complex is essential to convert dimers of the bacterial chromosome into monomers to permit their segregation at cell division. It also contributes to the segregational stability of plasmids.</text>
</comment>
<organism evidence="14 15">
    <name type="scientific">Ammonifex thiophilus</name>
    <dbReference type="NCBI Taxonomy" id="444093"/>
    <lineage>
        <taxon>Bacteria</taxon>
        <taxon>Bacillati</taxon>
        <taxon>Bacillota</taxon>
        <taxon>Clostridia</taxon>
        <taxon>Thermoanaerobacterales</taxon>
        <taxon>Thermoanaerobacteraceae</taxon>
        <taxon>Ammonifex</taxon>
    </lineage>
</organism>
<dbReference type="InterPro" id="IPR002104">
    <property type="entry name" value="Integrase_catalytic"/>
</dbReference>
<evidence type="ECO:0000256" key="4">
    <source>
        <dbReference type="ARBA" id="ARBA00022490"/>
    </source>
</evidence>
<evidence type="ECO:0000256" key="3">
    <source>
        <dbReference type="ARBA" id="ARBA00015810"/>
    </source>
</evidence>
<dbReference type="PROSITE" id="PS51898">
    <property type="entry name" value="TYR_RECOMBINASE"/>
    <property type="match status" value="1"/>
</dbReference>
<dbReference type="CDD" id="cd00798">
    <property type="entry name" value="INT_XerDC_C"/>
    <property type="match status" value="1"/>
</dbReference>
<dbReference type="NCBIfam" id="TIGR02225">
    <property type="entry name" value="recomb_XerD"/>
    <property type="match status" value="1"/>
</dbReference>
<dbReference type="InterPro" id="IPR013762">
    <property type="entry name" value="Integrase-like_cat_sf"/>
</dbReference>
<evidence type="ECO:0000256" key="9">
    <source>
        <dbReference type="ARBA" id="ARBA00023172"/>
    </source>
</evidence>
<keyword evidence="6 11" id="KW-0159">Chromosome partition</keyword>
<evidence type="ECO:0000256" key="7">
    <source>
        <dbReference type="ARBA" id="ARBA00022908"/>
    </source>
</evidence>
<dbReference type="Pfam" id="PF02899">
    <property type="entry name" value="Phage_int_SAM_1"/>
    <property type="match status" value="1"/>
</dbReference>
<evidence type="ECO:0000256" key="10">
    <source>
        <dbReference type="ARBA" id="ARBA00023306"/>
    </source>
</evidence>
<proteinExistence type="inferred from homology"/>
<evidence type="ECO:0000256" key="8">
    <source>
        <dbReference type="ARBA" id="ARBA00023125"/>
    </source>
</evidence>
<dbReference type="Gene3D" id="1.10.443.10">
    <property type="entry name" value="Intergrase catalytic core"/>
    <property type="match status" value="1"/>
</dbReference>
<dbReference type="HAMAP" id="MF_01808">
    <property type="entry name" value="Recomb_XerC_XerD"/>
    <property type="match status" value="1"/>
</dbReference>
<dbReference type="GO" id="GO:0051301">
    <property type="term" value="P:cell division"/>
    <property type="evidence" value="ECO:0007669"/>
    <property type="project" value="UniProtKB-KW"/>
</dbReference>
<dbReference type="InterPro" id="IPR004107">
    <property type="entry name" value="Integrase_SAM-like_N"/>
</dbReference>
<evidence type="ECO:0000259" key="13">
    <source>
        <dbReference type="PROSITE" id="PS51900"/>
    </source>
</evidence>
<dbReference type="Pfam" id="PF00589">
    <property type="entry name" value="Phage_integrase"/>
    <property type="match status" value="1"/>
</dbReference>
<dbReference type="NCBIfam" id="NF001399">
    <property type="entry name" value="PRK00283.1"/>
    <property type="match status" value="1"/>
</dbReference>
<dbReference type="NCBIfam" id="NF040815">
    <property type="entry name" value="recomb_XerA_Arch"/>
    <property type="match status" value="1"/>
</dbReference>
<dbReference type="InterPro" id="IPR011010">
    <property type="entry name" value="DNA_brk_join_enz"/>
</dbReference>
<keyword evidence="9 11" id="KW-0233">DNA recombination</keyword>
<keyword evidence="10 11" id="KW-0131">Cell cycle</keyword>
<dbReference type="PROSITE" id="PS51900">
    <property type="entry name" value="CB"/>
    <property type="match status" value="1"/>
</dbReference>
<evidence type="ECO:0000259" key="12">
    <source>
        <dbReference type="PROSITE" id="PS51898"/>
    </source>
</evidence>
<dbReference type="EMBL" id="QSLN01000003">
    <property type="protein sequence ID" value="RDV84080.1"/>
    <property type="molecule type" value="Genomic_DNA"/>
</dbReference>
<feature type="active site" description="O-(3'-phospho-DNA)-tyrosine intermediate" evidence="11">
    <location>
        <position position="277"/>
    </location>
</feature>
<dbReference type="GO" id="GO:0009037">
    <property type="term" value="F:tyrosine-based site-specific recombinase activity"/>
    <property type="evidence" value="ECO:0007669"/>
    <property type="project" value="UniProtKB-UniRule"/>
</dbReference>
<comment type="similarity">
    <text evidence="2 11">Belongs to the 'phage' integrase family. XerD subfamily.</text>
</comment>